<dbReference type="AlphaFoldDB" id="A0ABD3GPW6"/>
<feature type="compositionally biased region" description="Polar residues" evidence="1">
    <location>
        <begin position="22"/>
        <end position="35"/>
    </location>
</feature>
<comment type="caution">
    <text evidence="2">The sequence shown here is derived from an EMBL/GenBank/DDBJ whole genome shotgun (WGS) entry which is preliminary data.</text>
</comment>
<accession>A0ABD3GPW6</accession>
<feature type="region of interest" description="Disordered" evidence="1">
    <location>
        <begin position="1"/>
        <end position="204"/>
    </location>
</feature>
<feature type="compositionally biased region" description="Acidic residues" evidence="1">
    <location>
        <begin position="71"/>
        <end position="80"/>
    </location>
</feature>
<dbReference type="EMBL" id="JBJQOH010000007">
    <property type="protein sequence ID" value="KAL3681273.1"/>
    <property type="molecule type" value="Genomic_DNA"/>
</dbReference>
<keyword evidence="3" id="KW-1185">Reference proteome</keyword>
<evidence type="ECO:0000313" key="3">
    <source>
        <dbReference type="Proteomes" id="UP001633002"/>
    </source>
</evidence>
<organism evidence="2 3">
    <name type="scientific">Riccia sorocarpa</name>
    <dbReference type="NCBI Taxonomy" id="122646"/>
    <lineage>
        <taxon>Eukaryota</taxon>
        <taxon>Viridiplantae</taxon>
        <taxon>Streptophyta</taxon>
        <taxon>Embryophyta</taxon>
        <taxon>Marchantiophyta</taxon>
        <taxon>Marchantiopsida</taxon>
        <taxon>Marchantiidae</taxon>
        <taxon>Marchantiales</taxon>
        <taxon>Ricciaceae</taxon>
        <taxon>Riccia</taxon>
    </lineage>
</organism>
<protein>
    <submittedName>
        <fullName evidence="2">Uncharacterized protein</fullName>
    </submittedName>
</protein>
<proteinExistence type="predicted"/>
<evidence type="ECO:0000256" key="1">
    <source>
        <dbReference type="SAM" id="MobiDB-lite"/>
    </source>
</evidence>
<sequence length="345" mass="38301">MNLDVDTGGGGTNEPQCGVAPDNNNSDQDQGNTGFTPVARTGGARNRALSQPGNERRGQNDPSRNLFAVLEMEEDEEDPPDQQQHRDLVMEVASQQNSAQIQVEKLEEAGEEEEEETSRHKPSQEDNDQRVEEVEGRDETKQTRCEGRCNNYGRNKMKRKDVNGKSQMEVGQGGGYTPKVSPDDKPFGVPVGRQGIPRYISGSRPRAATEEIHHGGHVGRKGSPRFITAPVTRQQSKTNWGQEVANVQIKPERKAVEKRRTLEDRSALLLRAAHLEDRSRSRRQSSVGEGTYLENMQRTEVAVNLDILNGNVISTSEALAWIHRLDPWNAPDPNFNPPPPPPPPS</sequence>
<reference evidence="2 3" key="1">
    <citation type="submission" date="2024-09" db="EMBL/GenBank/DDBJ databases">
        <title>Chromosome-scale assembly of Riccia sorocarpa.</title>
        <authorList>
            <person name="Paukszto L."/>
        </authorList>
    </citation>
    <scope>NUCLEOTIDE SEQUENCE [LARGE SCALE GENOMIC DNA]</scope>
    <source>
        <strain evidence="2">LP-2024</strain>
        <tissue evidence="2">Aerial parts of the thallus</tissue>
    </source>
</reference>
<gene>
    <name evidence="2" type="ORF">R1sor_024229</name>
</gene>
<dbReference type="Proteomes" id="UP001633002">
    <property type="component" value="Unassembled WGS sequence"/>
</dbReference>
<name>A0ABD3GPW6_9MARC</name>
<feature type="compositionally biased region" description="Basic and acidic residues" evidence="1">
    <location>
        <begin position="117"/>
        <end position="147"/>
    </location>
</feature>
<evidence type="ECO:0000313" key="2">
    <source>
        <dbReference type="EMBL" id="KAL3681273.1"/>
    </source>
</evidence>